<gene>
    <name evidence="2" type="primary">dptH</name>
    <name evidence="2" type="ORF">OM075_18635</name>
</gene>
<dbReference type="InterPro" id="IPR002789">
    <property type="entry name" value="HerA_central"/>
</dbReference>
<keyword evidence="3" id="KW-1185">Reference proteome</keyword>
<dbReference type="InterPro" id="IPR027417">
    <property type="entry name" value="P-loop_NTPase"/>
</dbReference>
<dbReference type="EMBL" id="JAPDPJ010000055">
    <property type="protein sequence ID" value="MCW3788493.1"/>
    <property type="molecule type" value="Genomic_DNA"/>
</dbReference>
<reference evidence="2" key="1">
    <citation type="submission" date="2022-10" db="EMBL/GenBank/DDBJ databases">
        <authorList>
            <person name="Yu W.X."/>
        </authorList>
    </citation>
    <scope>NUCLEOTIDE SEQUENCE</scope>
    <source>
        <strain evidence="2">AAT</strain>
    </source>
</reference>
<feature type="domain" description="Helicase HerA central" evidence="1">
    <location>
        <begin position="1397"/>
        <end position="1608"/>
    </location>
</feature>
<accession>A0AAE3SHU9</accession>
<dbReference type="SUPFAM" id="SSF52540">
    <property type="entry name" value="P-loop containing nucleoside triphosphate hydrolases"/>
    <property type="match status" value="1"/>
</dbReference>
<dbReference type="Proteomes" id="UP001209229">
    <property type="component" value="Unassembled WGS sequence"/>
</dbReference>
<sequence>MKSDLIYNFLAQGIIEYFKNTTLTFGASYHANFEEADDVAGIYKALFRKAGLENIREIFQHNKYSTFAIDFKNAKLLIAGNSHDVGDHGLTPDIHEDFLTAIRNYIKAQEELYKGYSVLFLHNTELDSIIGGAQDLATKEYPLHIASVKDAIQRNIKSSNNKLPEQEKKVLTYLIKHQGETSYDIDRSIFDYGVYLKVLENQKIEDKDYQELGIFKDESILKGIESDTENKKRLKHNIELHEEISNGHQYGNIDQIVERKYDESIQKKLKNRELCFYVTYDQLIKSIERRKNIKGIEYKPNETGYNKEWLKCRDIAQGNSSNQQRIRNIILFNPDKKDLVTASLEFKSKPSDKKLQFKKDSLINPQIEGNTIELVITFSEEQNITFFEKFEYVEEIEGKILKHQFKLLILPFDQSILEEHIDDIKVTSKGSIEITSSDLITINPGHESSERVAIVEGRNYNLESKKVLHLFNGEETYTETGKISFSIFYEGNKVPFEFKLGDTIPRELNKSDLFNIKYCNKKEHLFYSERIDETKDKTIQTIYHNASKFYPALKMRKQLAQEYRILTKLDDEQGIFFVEALDGITLLDKKIDLPIEIEEAYSDIIKYLNQGDKVQLPSIAYIDEKLTELYLKYLESVKKIIDNIEYGTELTSTQENIFKIGTVISSDRDKYIKYTSLHPLNVAYQLHLKDEIDTEVPKEIIERFNSNNLLPYLRGVKKDFYHVTDSEEALFWTHYIKEETDGQIASKRFVPRLVREKVIEFTEHFSYLFLDKNAPIKINLVNQGDCGEILQGVFSYFTTLVATKGKAPDELSPIEVNIYGSEDYITKFELFSKYDEPDSIKEVFGIDLYATANKMEPYDLLKLYNEKVNFYNREQCDATYEYAHITFFQFCHDHNDNNQVSFTQNNMDSMDSGISLNGLMSDPATNYEGGAYWTSFGTRETSMDKPLISLAKQYNEVVNILNTPGKLEKDKTIALTVKKEVKTQLNEIYKSSQWTTFIDPKVDLSFFKSDKDVVIIHYSDLYTSSGNYDAITVTKKWEQYRDVIYNYLNQQGINVTEEDVIPIINIFNAINGDWLLKIASHSKRLQFDKEKISILSAVKEMLAILYHDDITWVPISLEEILRVAGSIALPTKEGILSTKNHGKEGKFSDDILMIGIESFSQETILHFHPVEVKIGVTDQERKGKEQGAKTAEFLEEVLGDSTIKGKVYRNFFAKQLISTVEKLILYEIWPANDAKWDIVNRLKVALLNDKFKIGTHLQKHIGKYSVLSFRANENFSPRKVNLEGSAQLIQLLETDGLRDLKLSVEDLITRVHSEISSIPADHLLKNSYKSNEAIIENPSMSECTEELGNLNDDTNDSSPLQNEVLEPLVNDNNEMKVLFGTEVNSQQKMNWYPTSTDKVMHTNTGIIGTMGTGKTQFTKSLITQLVQNSHANVDQKQIGVLIFDYKGDYIKSEFTDITGAKVYELHKLPYNPLALSIDNNPKPLLPLHTASTLKDTISKAFNLGNKQKALLRDLILESYENKGIHKNIPDTWSKSAPTIADVAELYLSNEDSSIDSLHAALTELYEYEIFEPVGNKAIPLFELLKGVTVINLSGYSPEIQNLVVAITLDLFYSQMQNNGHSKIKGNYRQLNKMILVDEADNFLSKNFESLRKILKEGREYGVGTILSTQFLNHFSTGDNEYSNYILTWIIHRVNEIKDKEVASLFDIQSKAERDELIGVIKSLEKHYSIVNLAGSAPIKIKDKAFWELIKEKV</sequence>
<comment type="caution">
    <text evidence="2">The sequence shown here is derived from an EMBL/GenBank/DDBJ whole genome shotgun (WGS) entry which is preliminary data.</text>
</comment>
<dbReference type="Gene3D" id="3.40.50.300">
    <property type="entry name" value="P-loop containing nucleotide triphosphate hydrolases"/>
    <property type="match status" value="2"/>
</dbReference>
<protein>
    <submittedName>
        <fullName evidence="2">DNA phosphorothioation-dependent restriction protein DptH</fullName>
    </submittedName>
</protein>
<name>A0AAE3SHU9_9BACT</name>
<dbReference type="InterPro" id="IPR017646">
    <property type="entry name" value="Dnd_assoc_2"/>
</dbReference>
<dbReference type="RefSeq" id="WP_301192052.1">
    <property type="nucleotide sequence ID" value="NZ_JAPDPJ010000055.1"/>
</dbReference>
<organism evidence="2 3">
    <name type="scientific">Plebeiibacterium sediminum</name>
    <dbReference type="NCBI Taxonomy" id="2992112"/>
    <lineage>
        <taxon>Bacteria</taxon>
        <taxon>Pseudomonadati</taxon>
        <taxon>Bacteroidota</taxon>
        <taxon>Bacteroidia</taxon>
        <taxon>Marinilabiliales</taxon>
        <taxon>Marinilabiliaceae</taxon>
        <taxon>Plebeiibacterium</taxon>
    </lineage>
</organism>
<dbReference type="Pfam" id="PF01935">
    <property type="entry name" value="DUF87"/>
    <property type="match status" value="1"/>
</dbReference>
<dbReference type="PANTHER" id="PTHR42957">
    <property type="entry name" value="HELICASE MJ1565-RELATED"/>
    <property type="match status" value="1"/>
</dbReference>
<dbReference type="InterPro" id="IPR008571">
    <property type="entry name" value="HerA-like"/>
</dbReference>
<proteinExistence type="predicted"/>
<evidence type="ECO:0000313" key="2">
    <source>
        <dbReference type="EMBL" id="MCW3788493.1"/>
    </source>
</evidence>
<evidence type="ECO:0000259" key="1">
    <source>
        <dbReference type="Pfam" id="PF01935"/>
    </source>
</evidence>
<evidence type="ECO:0000313" key="3">
    <source>
        <dbReference type="Proteomes" id="UP001209229"/>
    </source>
</evidence>
<dbReference type="PANTHER" id="PTHR42957:SF1">
    <property type="entry name" value="HELICASE MJ1565-RELATED"/>
    <property type="match status" value="1"/>
</dbReference>
<dbReference type="NCBIfam" id="TIGR03237">
    <property type="entry name" value="dnd_assoc_2"/>
    <property type="match status" value="1"/>
</dbReference>